<evidence type="ECO:0000256" key="5">
    <source>
        <dbReference type="ARBA" id="ARBA00022729"/>
    </source>
</evidence>
<dbReference type="Proteomes" id="UP000472240">
    <property type="component" value="Chromosome 23"/>
</dbReference>
<keyword evidence="14" id="KW-1185">Reference proteome</keyword>
<comment type="function">
    <text evidence="9">Has antibacterial activity.</text>
</comment>
<feature type="domain" description="Beta-defensin" evidence="11">
    <location>
        <begin position="22"/>
        <end position="51"/>
    </location>
</feature>
<dbReference type="EMBL" id="JACAGC010000023">
    <property type="protein sequence ID" value="KAF6284250.1"/>
    <property type="molecule type" value="Genomic_DNA"/>
</dbReference>
<gene>
    <name evidence="13" type="primary">DEFB121</name>
    <name evidence="12" type="ORF">mRhiFer1_003803</name>
</gene>
<reference evidence="13 14" key="3">
    <citation type="submission" date="2018-12" db="EMBL/GenBank/DDBJ databases">
        <title>G10K-VGP greater horseshoe bat female genome, primary haplotype.</title>
        <authorList>
            <person name="Teeling E."/>
            <person name="Myers G."/>
            <person name="Vernes S."/>
            <person name="Pippel M."/>
            <person name="Winkler S."/>
            <person name="Fedrigo O."/>
            <person name="Rhie A."/>
            <person name="Koren S."/>
            <person name="Phillippy A."/>
            <person name="Lewin H."/>
            <person name="Damas J."/>
            <person name="Howe K."/>
            <person name="Mountcastle J."/>
            <person name="Jarvis E.D."/>
        </authorList>
    </citation>
    <scope>NUCLEOTIDE SEQUENCE [LARGE SCALE GENOMIC DNA]</scope>
</reference>
<comment type="similarity">
    <text evidence="2 9">Belongs to the beta-defensin family.</text>
</comment>
<evidence type="ECO:0000313" key="15">
    <source>
        <dbReference type="Proteomes" id="UP000585614"/>
    </source>
</evidence>
<dbReference type="Proteomes" id="UP000585614">
    <property type="component" value="Unassembled WGS sequence"/>
</dbReference>
<dbReference type="Gene3D" id="3.10.360.10">
    <property type="entry name" value="Antimicrobial Peptide, Beta-defensin 2, Chain A"/>
    <property type="match status" value="1"/>
</dbReference>
<comment type="subcellular location">
    <subcellularLocation>
        <location evidence="1 9">Secreted</location>
    </subcellularLocation>
</comment>
<dbReference type="PANTHER" id="PTHR15001">
    <property type="entry name" value="BETA-DEFENSIN 123-RELATED"/>
    <property type="match status" value="1"/>
</dbReference>
<evidence type="ECO:0000313" key="12">
    <source>
        <dbReference type="EMBL" id="KAF6284250.1"/>
    </source>
</evidence>
<reference evidence="13 14" key="1">
    <citation type="journal article" date="2015" name="Annu Rev Anim Biosci">
        <title>The Genome 10K Project: a way forward.</title>
        <authorList>
            <person name="Koepfli K.P."/>
            <person name="Paten B."/>
            <person name="O'Brien S.J."/>
            <person name="Koepfli K.P."/>
            <person name="Paten B."/>
            <person name="Antunes A."/>
            <person name="Belov K."/>
            <person name="Bustamante C."/>
            <person name="Castoe T.A."/>
            <person name="Clawson H."/>
            <person name="Crawford A.J."/>
            <person name="Diekhans M."/>
            <person name="Distel D."/>
            <person name="Durbin R."/>
            <person name="Earl D."/>
            <person name="Fujita M.K."/>
            <person name="Gamble T."/>
            <person name="Georges A."/>
            <person name="Gemmell N."/>
            <person name="Gilbert M.T."/>
            <person name="Graves J.M."/>
            <person name="Green R.E."/>
            <person name="Hickey G."/>
            <person name="Jarvis E.D."/>
            <person name="Johnson W."/>
            <person name="Komissarov A."/>
            <person name="Korf I."/>
            <person name="Kuhn R."/>
            <person name="Larkin D.M."/>
            <person name="Lewin H."/>
            <person name="Lopez J.V."/>
            <person name="Ma J."/>
            <person name="Marques-Bonet T."/>
            <person name="Miller W."/>
            <person name="Murphy R."/>
            <person name="Pevzner P."/>
            <person name="Shapiro B."/>
            <person name="Steiner C."/>
            <person name="Tamazian G."/>
            <person name="Venkatesh B."/>
            <person name="Wang J."/>
            <person name="Wayne R."/>
            <person name="Wiley E."/>
            <person name="Yang H."/>
            <person name="Zhang G."/>
            <person name="Haussler D."/>
            <person name="Ryder O."/>
            <person name="O'Brien S.J."/>
        </authorList>
    </citation>
    <scope>NUCLEOTIDE SEQUENCE</scope>
</reference>
<keyword evidence="8" id="KW-1015">Disulfide bond</keyword>
<keyword evidence="7 9" id="KW-0044">Antibiotic</keyword>
<dbReference type="OrthoDB" id="9534975at2759"/>
<keyword evidence="3 9" id="KW-0964">Secreted</keyword>
<evidence type="ECO:0000313" key="13">
    <source>
        <dbReference type="Ensembl" id="ENSRFEP00010019392.1"/>
    </source>
</evidence>
<dbReference type="Pfam" id="PF13841">
    <property type="entry name" value="Defensin_beta_2"/>
    <property type="match status" value="1"/>
</dbReference>
<reference evidence="12 15" key="4">
    <citation type="journal article" date="2020" name="Nature">
        <title>Six reference-quality genomes reveal evolution of bat adaptations.</title>
        <authorList>
            <person name="Jebb D."/>
            <person name="Huang Z."/>
            <person name="Pippel M."/>
            <person name="Hughes G.M."/>
            <person name="Lavrichenko K."/>
            <person name="Devanna P."/>
            <person name="Winkler S."/>
            <person name="Jermiin L.S."/>
            <person name="Skirmuntt E.C."/>
            <person name="Katzourakis A."/>
            <person name="Burkitt-Gray L."/>
            <person name="Ray D.A."/>
            <person name="Sullivan K.A.M."/>
            <person name="Roscito J.G."/>
            <person name="Kirilenko B.M."/>
            <person name="Davalos L.M."/>
            <person name="Corthals A.P."/>
            <person name="Power M.L."/>
            <person name="Jones G."/>
            <person name="Ransome R.D."/>
            <person name="Dechmann D.K.N."/>
            <person name="Locatelli A.G."/>
            <person name="Puechmaille S.J."/>
            <person name="Fedrigo O."/>
            <person name="Jarvis E.D."/>
            <person name="Hiller M."/>
            <person name="Vernes S.C."/>
            <person name="Myers E.W."/>
            <person name="Teeling E.C."/>
        </authorList>
    </citation>
    <scope>NUCLEOTIDE SEQUENCE [LARGE SCALE GENOMIC DNA]</scope>
    <source>
        <strain evidence="12">MRhiFer1</strain>
        <tissue evidence="12">Lung</tissue>
    </source>
</reference>
<dbReference type="Ensembl" id="ENSRFET00010021105.1">
    <property type="protein sequence ID" value="ENSRFEP00010019392.1"/>
    <property type="gene ID" value="ENSRFEG00010013027.1"/>
</dbReference>
<dbReference type="OMA" id="TPAMKCW"/>
<evidence type="ECO:0000256" key="10">
    <source>
        <dbReference type="SAM" id="SignalP"/>
    </source>
</evidence>
<evidence type="ECO:0000256" key="1">
    <source>
        <dbReference type="ARBA" id="ARBA00004613"/>
    </source>
</evidence>
<evidence type="ECO:0000256" key="8">
    <source>
        <dbReference type="ARBA" id="ARBA00023157"/>
    </source>
</evidence>
<feature type="chain" id="PRO_5044626387" description="Beta-defensin" evidence="10">
    <location>
        <begin position="16"/>
        <end position="76"/>
    </location>
</feature>
<evidence type="ECO:0000313" key="14">
    <source>
        <dbReference type="Proteomes" id="UP000472240"/>
    </source>
</evidence>
<dbReference type="PANTHER" id="PTHR15001:SF8">
    <property type="entry name" value="BETA-DEFENSIN 121"/>
    <property type="match status" value="1"/>
</dbReference>
<dbReference type="InterPro" id="IPR025933">
    <property type="entry name" value="Beta_defensin_dom"/>
</dbReference>
<evidence type="ECO:0000256" key="9">
    <source>
        <dbReference type="RuleBase" id="RU231113"/>
    </source>
</evidence>
<accession>A0A671FAD3</accession>
<evidence type="ECO:0000256" key="3">
    <source>
        <dbReference type="ARBA" id="ARBA00022525"/>
    </source>
</evidence>
<dbReference type="GO" id="GO:0042742">
    <property type="term" value="P:defense response to bacterium"/>
    <property type="evidence" value="ECO:0007669"/>
    <property type="project" value="UniProtKB-UniRule"/>
</dbReference>
<evidence type="ECO:0000256" key="4">
    <source>
        <dbReference type="ARBA" id="ARBA00022529"/>
    </source>
</evidence>
<evidence type="ECO:0000256" key="7">
    <source>
        <dbReference type="ARBA" id="ARBA00023022"/>
    </source>
</evidence>
<dbReference type="GeneTree" id="ENSGT00730000111628"/>
<evidence type="ECO:0000259" key="11">
    <source>
        <dbReference type="Pfam" id="PF13841"/>
    </source>
</evidence>
<reference evidence="13" key="5">
    <citation type="submission" date="2025-05" db="UniProtKB">
        <authorList>
            <consortium name="Ensembl"/>
        </authorList>
    </citation>
    <scope>IDENTIFICATION</scope>
</reference>
<keyword evidence="5 10" id="KW-0732">Signal</keyword>
<dbReference type="GO" id="GO:0005576">
    <property type="term" value="C:extracellular region"/>
    <property type="evidence" value="ECO:0007669"/>
    <property type="project" value="UniProtKB-SubCell"/>
</dbReference>
<keyword evidence="4 9" id="KW-0929">Antimicrobial</keyword>
<evidence type="ECO:0000256" key="6">
    <source>
        <dbReference type="ARBA" id="ARBA00022940"/>
    </source>
</evidence>
<dbReference type="GO" id="GO:0045087">
    <property type="term" value="P:innate immune response"/>
    <property type="evidence" value="ECO:0007669"/>
    <property type="project" value="InterPro"/>
</dbReference>
<dbReference type="InterPro" id="IPR050544">
    <property type="entry name" value="Beta-defensin"/>
</dbReference>
<proteinExistence type="inferred from homology"/>
<evidence type="ECO:0000256" key="2">
    <source>
        <dbReference type="ARBA" id="ARBA00007371"/>
    </source>
</evidence>
<keyword evidence="6 9" id="KW-0211">Defensin</keyword>
<sequence length="76" mass="8293">MKLILLFLTVTLPLAQVIPVTKCWGKSGRCRTMCKESEVFYILCNAEAKCCVNPKYVPVNTGSSNSSGSLREPPAV</sequence>
<reference evidence="13 14" key="2">
    <citation type="journal article" date="2018" name="Annu Rev Anim Biosci">
        <title>Bat Biology, Genomes, and the Bat1K Project: To Generate Chromosome-Level Genomes for All Living Bat Species.</title>
        <authorList>
            <person name="Teeling E.C."/>
            <person name="Vernes S.C."/>
            <person name="Davalos L.M."/>
            <person name="Ray D.A."/>
            <person name="Gilbert M.T.P."/>
            <person name="Myers E."/>
        </authorList>
    </citation>
    <scope>NUCLEOTIDE SEQUENCE</scope>
</reference>
<feature type="signal peptide" evidence="10">
    <location>
        <begin position="1"/>
        <end position="15"/>
    </location>
</feature>
<organism evidence="13 14">
    <name type="scientific">Rhinolophus ferrumequinum</name>
    <name type="common">Greater horseshoe bat</name>
    <dbReference type="NCBI Taxonomy" id="59479"/>
    <lineage>
        <taxon>Eukaryota</taxon>
        <taxon>Metazoa</taxon>
        <taxon>Chordata</taxon>
        <taxon>Craniata</taxon>
        <taxon>Vertebrata</taxon>
        <taxon>Euteleostomi</taxon>
        <taxon>Mammalia</taxon>
        <taxon>Eutheria</taxon>
        <taxon>Laurasiatheria</taxon>
        <taxon>Chiroptera</taxon>
        <taxon>Yinpterochiroptera</taxon>
        <taxon>Rhinolophoidea</taxon>
        <taxon>Rhinolophidae</taxon>
        <taxon>Rhinolophinae</taxon>
        <taxon>Rhinolophus</taxon>
    </lineage>
</organism>
<name>A0A671FAD3_RHIFE</name>
<dbReference type="AlphaFoldDB" id="A0A671FAD3"/>
<protein>
    <recommendedName>
        <fullName evidence="9">Beta-defensin</fullName>
    </recommendedName>
</protein>